<name>A0A926N798_9BACL</name>
<accession>A0A926N798</accession>
<dbReference type="RefSeq" id="WP_191142933.1">
    <property type="nucleotide sequence ID" value="NZ_JACXAH010000076.1"/>
</dbReference>
<proteinExistence type="predicted"/>
<reference evidence="1" key="1">
    <citation type="submission" date="2020-09" db="EMBL/GenBank/DDBJ databases">
        <title>A novel bacterium of genus Hazenella, isolated from South China Sea.</title>
        <authorList>
            <person name="Huang H."/>
            <person name="Mo K."/>
            <person name="Hu Y."/>
        </authorList>
    </citation>
    <scope>NUCLEOTIDE SEQUENCE</scope>
    <source>
        <strain evidence="1">IB182357</strain>
    </source>
</reference>
<protein>
    <submittedName>
        <fullName evidence="1">Uncharacterized protein</fullName>
    </submittedName>
</protein>
<dbReference type="EMBL" id="JACXAH010000076">
    <property type="protein sequence ID" value="MBD1374014.1"/>
    <property type="molecule type" value="Genomic_DNA"/>
</dbReference>
<dbReference type="AlphaFoldDB" id="A0A926N798"/>
<organism evidence="1 2">
    <name type="scientific">Polycladospora coralii</name>
    <dbReference type="NCBI Taxonomy" id="2771432"/>
    <lineage>
        <taxon>Bacteria</taxon>
        <taxon>Bacillati</taxon>
        <taxon>Bacillota</taxon>
        <taxon>Bacilli</taxon>
        <taxon>Bacillales</taxon>
        <taxon>Thermoactinomycetaceae</taxon>
        <taxon>Polycladospora</taxon>
    </lineage>
</organism>
<sequence>MLFKAEIEVTNIEDTVTEKSLLIDSNKLENEDEILLLRDIRHEAINTALESAKFQNEIVKSVFVKSVTIQVTAVVDEGEDFETEFVQEYTASTSVDYLGMHFYTLKEAIKQHKENTSEPGSFKTAAITKVGY</sequence>
<gene>
    <name evidence="1" type="ORF">IC620_16885</name>
</gene>
<evidence type="ECO:0000313" key="2">
    <source>
        <dbReference type="Proteomes" id="UP000661691"/>
    </source>
</evidence>
<dbReference type="Proteomes" id="UP000661691">
    <property type="component" value="Unassembled WGS sequence"/>
</dbReference>
<keyword evidence="2" id="KW-1185">Reference proteome</keyword>
<comment type="caution">
    <text evidence="1">The sequence shown here is derived from an EMBL/GenBank/DDBJ whole genome shotgun (WGS) entry which is preliminary data.</text>
</comment>
<evidence type="ECO:0000313" key="1">
    <source>
        <dbReference type="EMBL" id="MBD1374014.1"/>
    </source>
</evidence>